<feature type="transmembrane region" description="Helical" evidence="1">
    <location>
        <begin position="1000"/>
        <end position="1017"/>
    </location>
</feature>
<evidence type="ECO:0000256" key="1">
    <source>
        <dbReference type="SAM" id="Phobius"/>
    </source>
</evidence>
<dbReference type="RefSeq" id="WP_370396420.1">
    <property type="nucleotide sequence ID" value="NZ_JALBUT010000002.1"/>
</dbReference>
<accession>A0ABU4WGT7</accession>
<organism evidence="3 4">
    <name type="scientific">Intestinicryptomonas porci</name>
    <dbReference type="NCBI Taxonomy" id="2926320"/>
    <lineage>
        <taxon>Bacteria</taxon>
        <taxon>Pseudomonadati</taxon>
        <taxon>Verrucomicrobiota</taxon>
        <taxon>Opitutia</taxon>
        <taxon>Opitutales</taxon>
        <taxon>Intestinicryptomonaceae</taxon>
        <taxon>Intestinicryptomonas</taxon>
    </lineage>
</organism>
<dbReference type="InterPro" id="IPR013424">
    <property type="entry name" value="Ice-binding_C"/>
</dbReference>
<keyword evidence="2" id="KW-0732">Signal</keyword>
<dbReference type="InterPro" id="IPR011050">
    <property type="entry name" value="Pectin_lyase_fold/virulence"/>
</dbReference>
<evidence type="ECO:0000313" key="4">
    <source>
        <dbReference type="Proteomes" id="UP001275932"/>
    </source>
</evidence>
<proteinExistence type="predicted"/>
<protein>
    <submittedName>
        <fullName evidence="3">PEP-CTERM sorting domain-containing protein</fullName>
    </submittedName>
</protein>
<dbReference type="NCBIfam" id="TIGR02595">
    <property type="entry name" value="PEP_CTERM"/>
    <property type="match status" value="1"/>
</dbReference>
<comment type="caution">
    <text evidence="3">The sequence shown here is derived from an EMBL/GenBank/DDBJ whole genome shotgun (WGS) entry which is preliminary data.</text>
</comment>
<name>A0ABU4WGT7_9BACT</name>
<keyword evidence="1" id="KW-1133">Transmembrane helix</keyword>
<evidence type="ECO:0000313" key="3">
    <source>
        <dbReference type="EMBL" id="MDX8414973.1"/>
    </source>
</evidence>
<gene>
    <name evidence="3" type="ORF">MOX91_02080</name>
</gene>
<keyword evidence="1" id="KW-0812">Transmembrane</keyword>
<feature type="chain" id="PRO_5046040370" evidence="2">
    <location>
        <begin position="21"/>
        <end position="1021"/>
    </location>
</feature>
<reference evidence="3 4" key="1">
    <citation type="submission" date="2022-03" db="EMBL/GenBank/DDBJ databases">
        <title>Novel taxa within the pig intestine.</title>
        <authorList>
            <person name="Wylensek D."/>
            <person name="Bishof K."/>
            <person name="Afrizal A."/>
            <person name="Clavel T."/>
        </authorList>
    </citation>
    <scope>NUCLEOTIDE SEQUENCE [LARGE SCALE GENOMIC DNA]</scope>
    <source>
        <strain evidence="3 4">CLA-KB-P66</strain>
    </source>
</reference>
<evidence type="ECO:0000256" key="2">
    <source>
        <dbReference type="SAM" id="SignalP"/>
    </source>
</evidence>
<keyword evidence="1" id="KW-0472">Membrane</keyword>
<feature type="signal peptide" evidence="2">
    <location>
        <begin position="1"/>
        <end position="20"/>
    </location>
</feature>
<dbReference type="EMBL" id="JALBUT010000002">
    <property type="protein sequence ID" value="MDX8414973.1"/>
    <property type="molecule type" value="Genomic_DNA"/>
</dbReference>
<dbReference type="Proteomes" id="UP001275932">
    <property type="component" value="Unassembled WGS sequence"/>
</dbReference>
<keyword evidence="4" id="KW-1185">Reference proteome</keyword>
<sequence>MRNIIASSLIALLLTNQLWADSLFGTNVDTENVVSWDIVGDNNTYGLVVGGGQNVSVGGVNLSVDSDNLKVVDVFIGGIYNGGDGKNVNGNINIEFYSGSVNTFFVGGNYQSVGTVNGDIGIKTYGGNFYYGIRAGSMSPILSGQNFQTTDSNTNVYIGGNTVIDTSGNGNEAYSVAGSYVSVNDATLTIAENASIKGDIYGGGGRTLNDISYMNQNDLPDSVVANSANKVTMNIEGGNIEGNVYGGALKYSAVGSAEINVSGGKINGNVYLGGGEGGSGKYALTKGDSSLNISGGEITGNVYASGSNQTSKMLGNVVVNLSNDAKIGGTIYGNAENAIVEGTKTLNIGTSSEAYSGSTALKVAGFDKINVESNSNVKFTGIAADNSAKMIMDAKGNATVSDATYSNITNRSAWNNGENYSTTPLLSVQSGGSLSVESSSFENNSLIFENSPASGVGAQGLIKVSGGSLSVKNSSFEGNLSATTPADGAAYPNTQGSAIYASSALNVEVSGTKFAGNKSSAKSVQGGVVSLFGGSYTLSNNIFDGNKSDASMYQGDGWAYGAAGYIYDSWQDSPINLTINSNEFNNNLAEGTGAYGGALYIYQGKSGSGILIENSSFANNKAVGEEEALGGALYLNGGSSTIKNTVFSSNGASVGNYDFSYNGGGAIIVRNANVTISADKNIKNLGNYFSQNGTLSDERGGFLFMRGTSSVNFDISENATYEIGDGRSGYDSISSEVNAGSNHTINKIGLGTLTVNSSMEHYTGALNVNGGVMNVNNKLGASSVNIASGAVLSLTINGSNTLSNSNLTFSNAGTLSLVAGGSLEEGSYALSANSSIADFGSVKVYGGIFAENIFTVGSAEKMNLDNAGAALTVENNGRVSLTESGSENTVISMAFNSDYASVNEVNTTTQNLLSQIGSDFAAAASYSFDVVMDGGDTVVLSFLVDNPFLNLSDFSIYHKADGEDVWAVADDVSNVSYDGKYLSFIVSHFSEYGYAAIPEPSTYAAILGAVALAFAAYRRRK</sequence>
<dbReference type="SUPFAM" id="SSF51126">
    <property type="entry name" value="Pectin lyase-like"/>
    <property type="match status" value="1"/>
</dbReference>